<dbReference type="PANTHER" id="PTHR46746">
    <property type="entry name" value="KILLER CELL LECTIN-LIKE RECEPTOR SUBFAMILY F MEMBER 2"/>
    <property type="match status" value="1"/>
</dbReference>
<dbReference type="InterPro" id="IPR018378">
    <property type="entry name" value="C-type_lectin_CS"/>
</dbReference>
<evidence type="ECO:0000259" key="3">
    <source>
        <dbReference type="PROSITE" id="PS50041"/>
    </source>
</evidence>
<dbReference type="InterPro" id="IPR001304">
    <property type="entry name" value="C-type_lectin-like"/>
</dbReference>
<protein>
    <recommendedName>
        <fullName evidence="3">C-type lectin domain-containing protein</fullName>
    </recommendedName>
</protein>
<accession>A0A8C6H768</accession>
<sequence length="172" mass="19877">MLPLFIDLSTFNVFTVFSCPKSQEHDQEKLHIQQKLGQLKAGLGKPPGCPCPWDWMLFQGNCYFFSTFQKIWRESVTACKDMGANLVIIESDEETSKKKGTTWLGLSDSKEEGQWLRVDGSPLQWSNYWSQWEPNNQYDEDCVEFSDSGWNDISCFSEKFWICKRSASPCSK</sequence>
<dbReference type="InterPro" id="IPR016186">
    <property type="entry name" value="C-type_lectin-like/link_sf"/>
</dbReference>
<evidence type="ECO:0000313" key="5">
    <source>
        <dbReference type="Proteomes" id="UP000694415"/>
    </source>
</evidence>
<evidence type="ECO:0000256" key="1">
    <source>
        <dbReference type="ARBA" id="ARBA00022734"/>
    </source>
</evidence>
<dbReference type="InterPro" id="IPR016187">
    <property type="entry name" value="CTDL_fold"/>
</dbReference>
<reference evidence="4" key="2">
    <citation type="submission" date="2025-09" db="UniProtKB">
        <authorList>
            <consortium name="Ensembl"/>
        </authorList>
    </citation>
    <scope>IDENTIFICATION</scope>
</reference>
<reference evidence="4" key="1">
    <citation type="submission" date="2025-08" db="UniProtKB">
        <authorList>
            <consortium name="Ensembl"/>
        </authorList>
    </citation>
    <scope>IDENTIFICATION</scope>
</reference>
<dbReference type="GO" id="GO:0030246">
    <property type="term" value="F:carbohydrate binding"/>
    <property type="evidence" value="ECO:0007669"/>
    <property type="project" value="UniProtKB-KW"/>
</dbReference>
<dbReference type="PROSITE" id="PS50041">
    <property type="entry name" value="C_TYPE_LECTIN_2"/>
    <property type="match status" value="1"/>
</dbReference>
<dbReference type="Ensembl" id="ENSMSIT00000021814.1">
    <property type="protein sequence ID" value="ENSMSIP00000017243.1"/>
    <property type="gene ID" value="ENSMSIG00000014735.1"/>
</dbReference>
<dbReference type="Pfam" id="PF00059">
    <property type="entry name" value="Lectin_C"/>
    <property type="match status" value="1"/>
</dbReference>
<keyword evidence="1" id="KW-0430">Lectin</keyword>
<dbReference type="AlphaFoldDB" id="A0A8C6H768"/>
<dbReference type="SMART" id="SM00034">
    <property type="entry name" value="CLECT"/>
    <property type="match status" value="1"/>
</dbReference>
<evidence type="ECO:0000313" key="4">
    <source>
        <dbReference type="Ensembl" id="ENSMSIP00000017243.1"/>
    </source>
</evidence>
<dbReference type="PANTHER" id="PTHR46746:SF9">
    <property type="entry name" value="CD209 ANTIGEN-LIKE PROTEIN C-LIKE"/>
    <property type="match status" value="1"/>
</dbReference>
<dbReference type="PROSITE" id="PS00615">
    <property type="entry name" value="C_TYPE_LECTIN_1"/>
    <property type="match status" value="1"/>
</dbReference>
<dbReference type="Proteomes" id="UP000694415">
    <property type="component" value="Unplaced"/>
</dbReference>
<name>A0A8C6H768_MUSSI</name>
<organism evidence="4 5">
    <name type="scientific">Mus spicilegus</name>
    <name type="common">Mound-building mouse</name>
    <dbReference type="NCBI Taxonomy" id="10103"/>
    <lineage>
        <taxon>Eukaryota</taxon>
        <taxon>Metazoa</taxon>
        <taxon>Chordata</taxon>
        <taxon>Craniata</taxon>
        <taxon>Vertebrata</taxon>
        <taxon>Euteleostomi</taxon>
        <taxon>Mammalia</taxon>
        <taxon>Eutheria</taxon>
        <taxon>Euarchontoglires</taxon>
        <taxon>Glires</taxon>
        <taxon>Rodentia</taxon>
        <taxon>Myomorpha</taxon>
        <taxon>Muroidea</taxon>
        <taxon>Muridae</taxon>
        <taxon>Murinae</taxon>
        <taxon>Mus</taxon>
        <taxon>Mus</taxon>
    </lineage>
</organism>
<evidence type="ECO:0000256" key="2">
    <source>
        <dbReference type="ARBA" id="ARBA00023157"/>
    </source>
</evidence>
<dbReference type="InterPro" id="IPR051379">
    <property type="entry name" value="C-type_Lectin_Receptor_IMM"/>
</dbReference>
<dbReference type="GeneTree" id="ENSGT00940000155012"/>
<dbReference type="Gene3D" id="3.10.100.10">
    <property type="entry name" value="Mannose-Binding Protein A, subunit A"/>
    <property type="match status" value="1"/>
</dbReference>
<dbReference type="CDD" id="cd03590">
    <property type="entry name" value="CLECT_DC-SIGN_like"/>
    <property type="match status" value="1"/>
</dbReference>
<dbReference type="SUPFAM" id="SSF56436">
    <property type="entry name" value="C-type lectin-like"/>
    <property type="match status" value="1"/>
</dbReference>
<proteinExistence type="predicted"/>
<keyword evidence="5" id="KW-1185">Reference proteome</keyword>
<feature type="domain" description="C-type lectin" evidence="3">
    <location>
        <begin position="58"/>
        <end position="164"/>
    </location>
</feature>
<dbReference type="InterPro" id="IPR033989">
    <property type="entry name" value="CD209-like_CTLD"/>
</dbReference>
<keyword evidence="2" id="KW-1015">Disulfide bond</keyword>